<dbReference type="Gene3D" id="3.90.226.10">
    <property type="entry name" value="2-enoyl-CoA Hydratase, Chain A, domain 1"/>
    <property type="match status" value="1"/>
</dbReference>
<name>A0A1I4E9J0_9PROT</name>
<keyword evidence="3" id="KW-1185">Reference proteome</keyword>
<dbReference type="InterPro" id="IPR001753">
    <property type="entry name" value="Enoyl-CoA_hydra/iso"/>
</dbReference>
<accession>A0A1I4E9J0</accession>
<dbReference type="PANTHER" id="PTHR43459">
    <property type="entry name" value="ENOYL-COA HYDRATASE"/>
    <property type="match status" value="1"/>
</dbReference>
<dbReference type="AlphaFoldDB" id="A0A1I4E9J0"/>
<dbReference type="OrthoDB" id="9781757at2"/>
<dbReference type="EMBL" id="FOSQ01000014">
    <property type="protein sequence ID" value="SFL01849.1"/>
    <property type="molecule type" value="Genomic_DNA"/>
</dbReference>
<dbReference type="Pfam" id="PF00378">
    <property type="entry name" value="ECH_1"/>
    <property type="match status" value="1"/>
</dbReference>
<sequence>MSGTAPVLLVEQRDGYRVLTLNRPQRLNAFDAGLQAVLRQALAEAGSDPACRAVLLAGAGRGFCAGQDLAEPGLTDPDVDLGAVLDRGWNALVAALRGLPKPVVCAVQGVAAGAGASVALACDITLAAEDAKFSQAFIRIGLIPDSGATWMLPRLVGPARARALAMLGDTISGAEAASMGMVYRAVPAASLMAEAESLCARLARLPADALAATKRVLDAAEGNTLEEQLALEAAVQRDLGRSADYAEGVAAFQQKRPARFEGAPE</sequence>
<protein>
    <submittedName>
        <fullName evidence="2">Enoyl-CoA hydratase</fullName>
    </submittedName>
</protein>
<dbReference type="GO" id="GO:0003824">
    <property type="term" value="F:catalytic activity"/>
    <property type="evidence" value="ECO:0007669"/>
    <property type="project" value="UniProtKB-ARBA"/>
</dbReference>
<evidence type="ECO:0000256" key="1">
    <source>
        <dbReference type="ARBA" id="ARBA00005254"/>
    </source>
</evidence>
<dbReference type="InterPro" id="IPR014748">
    <property type="entry name" value="Enoyl-CoA_hydra_C"/>
</dbReference>
<dbReference type="InterPro" id="IPR029045">
    <property type="entry name" value="ClpP/crotonase-like_dom_sf"/>
</dbReference>
<dbReference type="Gene3D" id="1.10.12.10">
    <property type="entry name" value="Lyase 2-enoyl-coa Hydratase, Chain A, domain 2"/>
    <property type="match status" value="1"/>
</dbReference>
<evidence type="ECO:0000313" key="2">
    <source>
        <dbReference type="EMBL" id="SFL01849.1"/>
    </source>
</evidence>
<comment type="similarity">
    <text evidence="1">Belongs to the enoyl-CoA hydratase/isomerase family.</text>
</comment>
<organism evidence="2 3">
    <name type="scientific">Falsiroseomonas stagni DSM 19981</name>
    <dbReference type="NCBI Taxonomy" id="1123062"/>
    <lineage>
        <taxon>Bacteria</taxon>
        <taxon>Pseudomonadati</taxon>
        <taxon>Pseudomonadota</taxon>
        <taxon>Alphaproteobacteria</taxon>
        <taxon>Acetobacterales</taxon>
        <taxon>Roseomonadaceae</taxon>
        <taxon>Falsiroseomonas</taxon>
    </lineage>
</organism>
<dbReference type="CDD" id="cd06558">
    <property type="entry name" value="crotonase-like"/>
    <property type="match status" value="1"/>
</dbReference>
<proteinExistence type="inferred from homology"/>
<dbReference type="Proteomes" id="UP000199473">
    <property type="component" value="Unassembled WGS sequence"/>
</dbReference>
<dbReference type="SUPFAM" id="SSF52096">
    <property type="entry name" value="ClpP/crotonase"/>
    <property type="match status" value="1"/>
</dbReference>
<dbReference type="RefSeq" id="WP_092962706.1">
    <property type="nucleotide sequence ID" value="NZ_FOSQ01000014.1"/>
</dbReference>
<dbReference type="STRING" id="1123062.SAMN02745775_114141"/>
<evidence type="ECO:0000313" key="3">
    <source>
        <dbReference type="Proteomes" id="UP000199473"/>
    </source>
</evidence>
<reference evidence="2 3" key="1">
    <citation type="submission" date="2016-10" db="EMBL/GenBank/DDBJ databases">
        <authorList>
            <person name="de Groot N.N."/>
        </authorList>
    </citation>
    <scope>NUCLEOTIDE SEQUENCE [LARGE SCALE GENOMIC DNA]</scope>
    <source>
        <strain evidence="2 3">DSM 19981</strain>
    </source>
</reference>
<dbReference type="PANTHER" id="PTHR43459:SF1">
    <property type="entry name" value="EG:BACN32G11.4 PROTEIN"/>
    <property type="match status" value="1"/>
</dbReference>
<gene>
    <name evidence="2" type="ORF">SAMN02745775_114141</name>
</gene>